<dbReference type="InterPro" id="IPR036514">
    <property type="entry name" value="SGNH_hydro_sf"/>
</dbReference>
<dbReference type="Gene3D" id="3.40.50.1110">
    <property type="entry name" value="SGNH hydrolase"/>
    <property type="match status" value="1"/>
</dbReference>
<protein>
    <submittedName>
        <fullName evidence="3">Acylhydrolase</fullName>
    </submittedName>
</protein>
<dbReference type="InterPro" id="IPR013830">
    <property type="entry name" value="SGNH_hydro"/>
</dbReference>
<name>A0A9D2CD15_9BACT</name>
<keyword evidence="1" id="KW-0732">Signal</keyword>
<reference evidence="3" key="2">
    <citation type="submission" date="2021-04" db="EMBL/GenBank/DDBJ databases">
        <authorList>
            <person name="Gilroy R."/>
        </authorList>
    </citation>
    <scope>NUCLEOTIDE SEQUENCE</scope>
    <source>
        <strain evidence="3">5134</strain>
    </source>
</reference>
<dbReference type="EMBL" id="DXDA01000056">
    <property type="protein sequence ID" value="HIY69125.1"/>
    <property type="molecule type" value="Genomic_DNA"/>
</dbReference>
<dbReference type="PANTHER" id="PTHR30383:SF5">
    <property type="entry name" value="SGNH HYDROLASE-TYPE ESTERASE DOMAIN-CONTAINING PROTEIN"/>
    <property type="match status" value="1"/>
</dbReference>
<feature type="signal peptide" evidence="1">
    <location>
        <begin position="1"/>
        <end position="18"/>
    </location>
</feature>
<dbReference type="Pfam" id="PF13472">
    <property type="entry name" value="Lipase_GDSL_2"/>
    <property type="match status" value="1"/>
</dbReference>
<accession>A0A9D2CD15</accession>
<dbReference type="GO" id="GO:0004622">
    <property type="term" value="F:phosphatidylcholine lysophospholipase activity"/>
    <property type="evidence" value="ECO:0007669"/>
    <property type="project" value="TreeGrafter"/>
</dbReference>
<sequence>MKKILFALLAAAPLFAAAQPKDWANYGRYAEANARLEKAPDVVFMGNSITDGWDDAHPEFFTENNFACRGISGQVTSQMLCRFRADVINLHPKAVVILSGTNDLALNNGPIEMEHIVENIVSMAELALAARIQPIICSVLPAGKYGWRPEVEQVPEKIRELNARLREYALERGIGWVDYHPALAAEDGSMRAEYTRDGVHPTRAGYDVMEQVIAPALEPYQSTKR</sequence>
<organism evidence="3 4">
    <name type="scientific">Candidatus Alistipes intestinigallinarum</name>
    <dbReference type="NCBI Taxonomy" id="2838440"/>
    <lineage>
        <taxon>Bacteria</taxon>
        <taxon>Pseudomonadati</taxon>
        <taxon>Bacteroidota</taxon>
        <taxon>Bacteroidia</taxon>
        <taxon>Bacteroidales</taxon>
        <taxon>Rikenellaceae</taxon>
        <taxon>Alistipes</taxon>
    </lineage>
</organism>
<dbReference type="Proteomes" id="UP000886844">
    <property type="component" value="Unassembled WGS sequence"/>
</dbReference>
<gene>
    <name evidence="3" type="ORF">H9828_06890</name>
</gene>
<dbReference type="InterPro" id="IPR051532">
    <property type="entry name" value="Ester_Hydrolysis_Enzymes"/>
</dbReference>
<dbReference type="PANTHER" id="PTHR30383">
    <property type="entry name" value="THIOESTERASE 1/PROTEASE 1/LYSOPHOSPHOLIPASE L1"/>
    <property type="match status" value="1"/>
</dbReference>
<comment type="caution">
    <text evidence="3">The sequence shown here is derived from an EMBL/GenBank/DDBJ whole genome shotgun (WGS) entry which is preliminary data.</text>
</comment>
<proteinExistence type="predicted"/>
<evidence type="ECO:0000313" key="4">
    <source>
        <dbReference type="Proteomes" id="UP000886844"/>
    </source>
</evidence>
<evidence type="ECO:0000313" key="3">
    <source>
        <dbReference type="EMBL" id="HIY69125.1"/>
    </source>
</evidence>
<feature type="chain" id="PRO_5038679710" evidence="1">
    <location>
        <begin position="19"/>
        <end position="225"/>
    </location>
</feature>
<reference evidence="3" key="1">
    <citation type="journal article" date="2021" name="PeerJ">
        <title>Extensive microbial diversity within the chicken gut microbiome revealed by metagenomics and culture.</title>
        <authorList>
            <person name="Gilroy R."/>
            <person name="Ravi A."/>
            <person name="Getino M."/>
            <person name="Pursley I."/>
            <person name="Horton D.L."/>
            <person name="Alikhan N.F."/>
            <person name="Baker D."/>
            <person name="Gharbi K."/>
            <person name="Hall N."/>
            <person name="Watson M."/>
            <person name="Adriaenssens E.M."/>
            <person name="Foster-Nyarko E."/>
            <person name="Jarju S."/>
            <person name="Secka A."/>
            <person name="Antonio M."/>
            <person name="Oren A."/>
            <person name="Chaudhuri R.R."/>
            <person name="La Ragione R."/>
            <person name="Hildebrand F."/>
            <person name="Pallen M.J."/>
        </authorList>
    </citation>
    <scope>NUCLEOTIDE SEQUENCE</scope>
    <source>
        <strain evidence="3">5134</strain>
    </source>
</reference>
<evidence type="ECO:0000259" key="2">
    <source>
        <dbReference type="Pfam" id="PF13472"/>
    </source>
</evidence>
<evidence type="ECO:0000256" key="1">
    <source>
        <dbReference type="SAM" id="SignalP"/>
    </source>
</evidence>
<dbReference type="SUPFAM" id="SSF52266">
    <property type="entry name" value="SGNH hydrolase"/>
    <property type="match status" value="1"/>
</dbReference>
<feature type="domain" description="SGNH hydrolase-type esterase" evidence="2">
    <location>
        <begin position="44"/>
        <end position="207"/>
    </location>
</feature>
<dbReference type="AlphaFoldDB" id="A0A9D2CD15"/>